<dbReference type="OrthoDB" id="6050800at2759"/>
<protein>
    <submittedName>
        <fullName evidence="3">Uncharacterized protein LOC111111917</fullName>
    </submittedName>
</protein>
<dbReference type="GeneID" id="111111917"/>
<evidence type="ECO:0000313" key="3">
    <source>
        <dbReference type="RefSeq" id="XP_022304816.1"/>
    </source>
</evidence>
<dbReference type="RefSeq" id="XP_022304816.1">
    <property type="nucleotide sequence ID" value="XM_022449108.1"/>
</dbReference>
<evidence type="ECO:0000313" key="2">
    <source>
        <dbReference type="Proteomes" id="UP000694844"/>
    </source>
</evidence>
<feature type="domain" description="DUF7869" evidence="1">
    <location>
        <begin position="410"/>
        <end position="560"/>
    </location>
</feature>
<dbReference type="AlphaFoldDB" id="A0A8B8BPI3"/>
<dbReference type="InterPro" id="IPR057191">
    <property type="entry name" value="DUF7869"/>
</dbReference>
<dbReference type="PANTHER" id="PTHR34415:SF1">
    <property type="entry name" value="INTEGRASE CATALYTIC DOMAIN-CONTAINING PROTEIN"/>
    <property type="match status" value="1"/>
</dbReference>
<accession>A0A8B8BPI3</accession>
<evidence type="ECO:0000259" key="1">
    <source>
        <dbReference type="Pfam" id="PF25273"/>
    </source>
</evidence>
<dbReference type="KEGG" id="cvn:111111917"/>
<name>A0A8B8BPI3_CRAVI</name>
<organism evidence="2 3">
    <name type="scientific">Crassostrea virginica</name>
    <name type="common">Eastern oyster</name>
    <dbReference type="NCBI Taxonomy" id="6565"/>
    <lineage>
        <taxon>Eukaryota</taxon>
        <taxon>Metazoa</taxon>
        <taxon>Spiralia</taxon>
        <taxon>Lophotrochozoa</taxon>
        <taxon>Mollusca</taxon>
        <taxon>Bivalvia</taxon>
        <taxon>Autobranchia</taxon>
        <taxon>Pteriomorphia</taxon>
        <taxon>Ostreida</taxon>
        <taxon>Ostreoidea</taxon>
        <taxon>Ostreidae</taxon>
        <taxon>Crassostrea</taxon>
    </lineage>
</organism>
<gene>
    <name evidence="3" type="primary">LOC111111917</name>
</gene>
<proteinExistence type="predicted"/>
<dbReference type="Pfam" id="PF25273">
    <property type="entry name" value="DUF7869"/>
    <property type="match status" value="1"/>
</dbReference>
<dbReference type="PANTHER" id="PTHR34415">
    <property type="entry name" value="INTEGRASE CATALYTIC DOMAIN-CONTAINING PROTEIN"/>
    <property type="match status" value="1"/>
</dbReference>
<sequence length="628" mass="72153">MEQFQELENIFNEHLGIISSQHMVVMNEDTDFESNEPLSVEKRVEMFFIPGNVATQADNQFHDKNDENDDDIGNGFRNACKCANHCLDNFILQDVAEHIYNIRELEKTEKELLIMSSLSHGGFGKKLPNPRKRVKYSYTFQNHQICRGAFQFVYDVKEHTLDSLQTHLHKHGVTPRVHGNKGKKAHNAFTFQEIQNAVQFLTHYANQHGIPQPAGPRGGDPDPPIFLPCSDTKEMIHKHYSESCVQCDLRALGLSSFKDVWLRCTPHIRISTPRTDVCHICEKHRSAIKEAVGDAEKLQSTIAFQDHLQDAAREKLAYQQAVKESLEELKDVHRGYGPSPSTSTQYTKVHYTFDFSQQMFIPHHARQMGPIYFLVPRKVQLFGVRVDGVPRQYNYLIDENETIGENGSKTHGPNAVISMLHHAFENFGYGEMDCVIHADNCAGQNKNRYVLAYFCWRVMLGLHQQITLMMQIPGHARCLVDANFAHIKRLYKRTDCNSLGDLREIVDRSCYSNNAVLFEEEDSWIWSDWAEFFSASFSALKGLRGYHIFRFHQENPGKVFCRKSSDDIEQEIKLLKGSVAAFDPNVRPRMVLPGGLTRDRQAYLYSRVRPFVQNPWKDVTCPPVQTEE</sequence>
<dbReference type="Proteomes" id="UP000694844">
    <property type="component" value="Chromosome 9"/>
</dbReference>
<reference evidence="3" key="1">
    <citation type="submission" date="2025-08" db="UniProtKB">
        <authorList>
            <consortium name="RefSeq"/>
        </authorList>
    </citation>
    <scope>IDENTIFICATION</scope>
    <source>
        <tissue evidence="3">Whole sample</tissue>
    </source>
</reference>
<keyword evidence="2" id="KW-1185">Reference proteome</keyword>